<dbReference type="GO" id="GO:0005975">
    <property type="term" value="P:carbohydrate metabolic process"/>
    <property type="evidence" value="ECO:0007669"/>
    <property type="project" value="InterPro"/>
</dbReference>
<dbReference type="InterPro" id="IPR006103">
    <property type="entry name" value="Glyco_hydro_2_cat"/>
</dbReference>
<dbReference type="Gene3D" id="3.20.20.80">
    <property type="entry name" value="Glycosidases"/>
    <property type="match status" value="1"/>
</dbReference>
<dbReference type="InterPro" id="IPR008979">
    <property type="entry name" value="Galactose-bd-like_sf"/>
</dbReference>
<evidence type="ECO:0000259" key="6">
    <source>
        <dbReference type="Pfam" id="PF02837"/>
    </source>
</evidence>
<organism evidence="8 9">
    <name type="scientific">Neolewinella aurantiaca</name>
    <dbReference type="NCBI Taxonomy" id="2602767"/>
    <lineage>
        <taxon>Bacteria</taxon>
        <taxon>Pseudomonadati</taxon>
        <taxon>Bacteroidota</taxon>
        <taxon>Saprospiria</taxon>
        <taxon>Saprospirales</taxon>
        <taxon>Lewinellaceae</taxon>
        <taxon>Neolewinella</taxon>
    </lineage>
</organism>
<dbReference type="Pfam" id="PF16355">
    <property type="entry name" value="DUF4982"/>
    <property type="match status" value="1"/>
</dbReference>
<dbReference type="InterPro" id="IPR036156">
    <property type="entry name" value="Beta-gal/glucu_dom_sf"/>
</dbReference>
<protein>
    <submittedName>
        <fullName evidence="8">DUF4982 domain-containing protein</fullName>
    </submittedName>
</protein>
<keyword evidence="3" id="KW-0326">Glycosidase</keyword>
<dbReference type="SUPFAM" id="SSF49303">
    <property type="entry name" value="beta-Galactosidase/glucuronidase domain"/>
    <property type="match status" value="1"/>
</dbReference>
<reference evidence="8 9" key="1">
    <citation type="submission" date="2019-08" db="EMBL/GenBank/DDBJ databases">
        <title>Lewinella sp. strain SSH13 Genome sequencing and assembly.</title>
        <authorList>
            <person name="Kim I."/>
        </authorList>
    </citation>
    <scope>NUCLEOTIDE SEQUENCE [LARGE SCALE GENOMIC DNA]</scope>
    <source>
        <strain evidence="8 9">SSH13</strain>
    </source>
</reference>
<dbReference type="InterPro" id="IPR051913">
    <property type="entry name" value="GH2_Domain-Containing"/>
</dbReference>
<keyword evidence="2" id="KW-0378">Hydrolase</keyword>
<dbReference type="Gene3D" id="2.60.120.260">
    <property type="entry name" value="Galactose-binding domain-like"/>
    <property type="match status" value="1"/>
</dbReference>
<evidence type="ECO:0000259" key="5">
    <source>
        <dbReference type="Pfam" id="PF02836"/>
    </source>
</evidence>
<sequence>MIFYDNNMRLDKILLVLGLFLVGYTISATVSIIPQNGTGAEMRTLKNINKGWKYFGNNTRLPDSSAFRGGGETVDLPHTWNQWDAVDNLPGYRRDASWYQKSLFIPSMKDRRILLYFEGANTKADVYCNGKRVGGHVGGYLGFEVDLTEAARPGEFNDIAVRVDNGYDPNLIPSQKSDFFIYGGLTRDVWLKTVPVSHIERVAVSTPKVTDEEAETNAVVHISTGLQSGDFRLEGTLIDPSTGEKVGYERVKLANGQQEIKLNFPSLRNPKLWSPDQPDRYQLRLTLIRNGEPTDEVTETFGYRYYHFEKNGPFYLNGKRLLLRGTHRHEEHAGFGAALNNTLHLRDVAQMKDMGVNFLRLGHYPQDPEVYRACDSLGIIVWDELPWCRGGLGGPEWQANTERLLVEQIEQNFNHPSIFFWSLGNEIYWLPDFPGGDDPEKMNAFLTQLNDRAHALDPGRLTAIRKYYDGADLVDVFSPSIWSGWYAGVYKNYLPTLEKQRSLYPAFLHMEYGGSSHVGRHTETPITGDGVVDADEWAESINQLDVKNIAQQGDWTENYIVDLFDWHLSVSESTDWFAGNAQWAFKDFGTPLRPENPIPYLNQKGLVDRAGKPKDAYYVFKSYWSDDPFTYIESHTWTERSGPEGRAREISVYSNCTDVELIHNGMSLGTRKRKVGELPAAGLHWPVLFAPGTNELIALGYEEDEVIARDTLKINYRYEKGGTAKEIVLSHRALANGNELIQATMVDENGLRVLDYEGRVYFSHDGAGELLVDYGTPTRSRVVEMANGQAAIEWQPAEGYAVFEARNQDFKGSYLTINRGAE</sequence>
<evidence type="ECO:0000313" key="9">
    <source>
        <dbReference type="Proteomes" id="UP000321907"/>
    </source>
</evidence>
<dbReference type="PANTHER" id="PTHR42732">
    <property type="entry name" value="BETA-GALACTOSIDASE"/>
    <property type="match status" value="1"/>
</dbReference>
<gene>
    <name evidence="8" type="ORF">FUA23_00870</name>
</gene>
<accession>A0A5C7FM26</accession>
<dbReference type="Proteomes" id="UP000321907">
    <property type="component" value="Unassembled WGS sequence"/>
</dbReference>
<dbReference type="PRINTS" id="PR00132">
    <property type="entry name" value="GLHYDRLASE2"/>
</dbReference>
<feature type="domain" description="DUF4982" evidence="7">
    <location>
        <begin position="648"/>
        <end position="708"/>
    </location>
</feature>
<dbReference type="GO" id="GO:0004553">
    <property type="term" value="F:hydrolase activity, hydrolyzing O-glycosyl compounds"/>
    <property type="evidence" value="ECO:0007669"/>
    <property type="project" value="InterPro"/>
</dbReference>
<evidence type="ECO:0000256" key="2">
    <source>
        <dbReference type="ARBA" id="ARBA00022801"/>
    </source>
</evidence>
<dbReference type="InterPro" id="IPR006101">
    <property type="entry name" value="Glyco_hydro_2"/>
</dbReference>
<name>A0A5C7FM26_9BACT</name>
<evidence type="ECO:0000313" key="8">
    <source>
        <dbReference type="EMBL" id="TXF91770.1"/>
    </source>
</evidence>
<dbReference type="SUPFAM" id="SSF49785">
    <property type="entry name" value="Galactose-binding domain-like"/>
    <property type="match status" value="1"/>
</dbReference>
<dbReference type="Pfam" id="PF00703">
    <property type="entry name" value="Glyco_hydro_2"/>
    <property type="match status" value="1"/>
</dbReference>
<dbReference type="AlphaFoldDB" id="A0A5C7FM26"/>
<evidence type="ECO:0000256" key="1">
    <source>
        <dbReference type="ARBA" id="ARBA00007401"/>
    </source>
</evidence>
<keyword evidence="9" id="KW-1185">Reference proteome</keyword>
<dbReference type="OrthoDB" id="9801077at2"/>
<dbReference type="PANTHER" id="PTHR42732:SF1">
    <property type="entry name" value="BETA-MANNOSIDASE"/>
    <property type="match status" value="1"/>
</dbReference>
<dbReference type="InterPro" id="IPR013783">
    <property type="entry name" value="Ig-like_fold"/>
</dbReference>
<feature type="domain" description="Glycoside hydrolase family 2 catalytic" evidence="5">
    <location>
        <begin position="310"/>
        <end position="624"/>
    </location>
</feature>
<dbReference type="InterPro" id="IPR017853">
    <property type="entry name" value="GH"/>
</dbReference>
<comment type="caution">
    <text evidence="8">The sequence shown here is derived from an EMBL/GenBank/DDBJ whole genome shotgun (WGS) entry which is preliminary data.</text>
</comment>
<dbReference type="Pfam" id="PF02837">
    <property type="entry name" value="Glyco_hydro_2_N"/>
    <property type="match status" value="1"/>
</dbReference>
<feature type="domain" description="Glycosyl hydrolases family 2 sugar binding" evidence="6">
    <location>
        <begin position="95"/>
        <end position="195"/>
    </location>
</feature>
<dbReference type="Pfam" id="PF02836">
    <property type="entry name" value="Glyco_hydro_2_C"/>
    <property type="match status" value="1"/>
</dbReference>
<dbReference type="EMBL" id="VOXD01000001">
    <property type="protein sequence ID" value="TXF91770.1"/>
    <property type="molecule type" value="Genomic_DNA"/>
</dbReference>
<dbReference type="InterPro" id="IPR006104">
    <property type="entry name" value="Glyco_hydro_2_N"/>
</dbReference>
<dbReference type="Gene3D" id="2.60.40.10">
    <property type="entry name" value="Immunoglobulins"/>
    <property type="match status" value="2"/>
</dbReference>
<evidence type="ECO:0000256" key="3">
    <source>
        <dbReference type="ARBA" id="ARBA00023295"/>
    </source>
</evidence>
<proteinExistence type="inferred from homology"/>
<dbReference type="InterPro" id="IPR032311">
    <property type="entry name" value="DUF4982"/>
</dbReference>
<evidence type="ECO:0000259" key="4">
    <source>
        <dbReference type="Pfam" id="PF00703"/>
    </source>
</evidence>
<evidence type="ECO:0000259" key="7">
    <source>
        <dbReference type="Pfam" id="PF16355"/>
    </source>
</evidence>
<dbReference type="SUPFAM" id="SSF51445">
    <property type="entry name" value="(Trans)glycosidases"/>
    <property type="match status" value="1"/>
</dbReference>
<feature type="domain" description="Glycoside hydrolase family 2 immunoglobulin-like beta-sandwich" evidence="4">
    <location>
        <begin position="198"/>
        <end position="304"/>
    </location>
</feature>
<comment type="similarity">
    <text evidence="1">Belongs to the glycosyl hydrolase 2 family.</text>
</comment>
<dbReference type="InterPro" id="IPR006102">
    <property type="entry name" value="Ig-like_GH2"/>
</dbReference>